<name>E2ZIA1_9FIRM</name>
<feature type="region of interest" description="Disordered" evidence="1">
    <location>
        <begin position="180"/>
        <end position="208"/>
    </location>
</feature>
<dbReference type="HOGENOM" id="CLU_049715_0_0_9"/>
<feature type="compositionally biased region" description="Basic and acidic residues" evidence="1">
    <location>
        <begin position="45"/>
        <end position="56"/>
    </location>
</feature>
<reference evidence="2 3" key="1">
    <citation type="submission" date="2010-08" db="EMBL/GenBank/DDBJ databases">
        <authorList>
            <person name="Weinstock G."/>
            <person name="Sodergren E."/>
            <person name="Clifton S."/>
            <person name="Fulton L."/>
            <person name="Fulton B."/>
            <person name="Courtney L."/>
            <person name="Fronick C."/>
            <person name="Harrison M."/>
            <person name="Strong C."/>
            <person name="Farmer C."/>
            <person name="Delahaunty K."/>
            <person name="Markovic C."/>
            <person name="Hall O."/>
            <person name="Minx P."/>
            <person name="Tomlinson C."/>
            <person name="Mitreva M."/>
            <person name="Hou S."/>
            <person name="Chen J."/>
            <person name="Wollam A."/>
            <person name="Pepin K.H."/>
            <person name="Johnson M."/>
            <person name="Bhonagiri V."/>
            <person name="Zhang X."/>
            <person name="Suruliraj S."/>
            <person name="Warren W."/>
            <person name="Chinwalla A."/>
            <person name="Mardis E.R."/>
            <person name="Wilson R.K."/>
        </authorList>
    </citation>
    <scope>NUCLEOTIDE SEQUENCE [LARGE SCALE GENOMIC DNA]</scope>
    <source>
        <strain evidence="2 3">KLE1255</strain>
    </source>
</reference>
<dbReference type="EMBL" id="AECU01000117">
    <property type="protein sequence ID" value="EFQ07087.1"/>
    <property type="molecule type" value="Genomic_DNA"/>
</dbReference>
<dbReference type="Proteomes" id="UP000006028">
    <property type="component" value="Unassembled WGS sequence"/>
</dbReference>
<comment type="caution">
    <text evidence="2">The sequence shown here is derived from an EMBL/GenBank/DDBJ whole genome shotgun (WGS) entry which is preliminary data.</text>
</comment>
<dbReference type="AlphaFoldDB" id="E2ZIA1"/>
<evidence type="ECO:0000313" key="3">
    <source>
        <dbReference type="Proteomes" id="UP000006028"/>
    </source>
</evidence>
<dbReference type="STRING" id="748224.HMPREF9436_01392"/>
<gene>
    <name evidence="2" type="ORF">HMPREF9436_01392</name>
</gene>
<evidence type="ECO:0000313" key="2">
    <source>
        <dbReference type="EMBL" id="EFQ07087.1"/>
    </source>
</evidence>
<organism evidence="2 3">
    <name type="scientific">Faecalibacterium cf. prausnitzii KLE1255</name>
    <dbReference type="NCBI Taxonomy" id="748224"/>
    <lineage>
        <taxon>Bacteria</taxon>
        <taxon>Bacillati</taxon>
        <taxon>Bacillota</taxon>
        <taxon>Clostridia</taxon>
        <taxon>Eubacteriales</taxon>
        <taxon>Oscillospiraceae</taxon>
        <taxon>Faecalibacterium</taxon>
    </lineage>
</organism>
<proteinExistence type="predicted"/>
<feature type="compositionally biased region" description="Basic residues" evidence="1">
    <location>
        <begin position="199"/>
        <end position="208"/>
    </location>
</feature>
<accession>E2ZIA1</accession>
<sequence length="446" mass="51232">MVLQTRLSGKAPGVPWDVRKVQGMGGCGESRKSLHKGHGIPGQSEPERLRKGRLDGAQRTAQTKKITEEAPGKRMPGALATAQQDKVCRVLPERTGGRREPLYHLFYSRMNRFLQRPGWALWGASIPVISVTVMGTEEKTNTGSIPMQEDGQMKKSYIREKKYRCGSEYMAVGIYAVTDQEHRRRGKKHKESDRGQKERNKHASLRRKQRKAIANFGRDGFFLTGTYEELYLPEDFAACRRDVENYKRRVIGATVKRFGVNRDKIRMMLWAVRKGEAGRLHMHGFAECVGMGAADRREWREMLEDLWRRRVPGTGEYEPLGTMNADRMDMKKLLGVDGQGKNGTIGYIYGHKERACIETRNLSQPEELAPSDTKWSRRQLRKGCTECAENAYWWEQHYPGFEVVQVMIYDPGQLYEADRPRPDGWEATEAQAYLILRRRGFAKVRT</sequence>
<protein>
    <submittedName>
        <fullName evidence="2">Uncharacterized protein</fullName>
    </submittedName>
</protein>
<feature type="region of interest" description="Disordered" evidence="1">
    <location>
        <begin position="25"/>
        <end position="81"/>
    </location>
</feature>
<evidence type="ECO:0000256" key="1">
    <source>
        <dbReference type="SAM" id="MobiDB-lite"/>
    </source>
</evidence>
<dbReference type="BioCyc" id="FCF748224-HMP:GTSS-75-MONOMER"/>